<dbReference type="EMBL" id="RBNJ01019240">
    <property type="protein sequence ID" value="RUS23599.1"/>
    <property type="molecule type" value="Genomic_DNA"/>
</dbReference>
<dbReference type="InterPro" id="IPR041078">
    <property type="entry name" value="Plavaka"/>
</dbReference>
<gene>
    <name evidence="1" type="ORF">BC938DRAFT_474898</name>
</gene>
<dbReference type="Proteomes" id="UP000274822">
    <property type="component" value="Unassembled WGS sequence"/>
</dbReference>
<evidence type="ECO:0000313" key="1">
    <source>
        <dbReference type="EMBL" id="RUS23599.1"/>
    </source>
</evidence>
<organism evidence="1 2">
    <name type="scientific">Jimgerdemannia flammicorona</name>
    <dbReference type="NCBI Taxonomy" id="994334"/>
    <lineage>
        <taxon>Eukaryota</taxon>
        <taxon>Fungi</taxon>
        <taxon>Fungi incertae sedis</taxon>
        <taxon>Mucoromycota</taxon>
        <taxon>Mucoromycotina</taxon>
        <taxon>Endogonomycetes</taxon>
        <taxon>Endogonales</taxon>
        <taxon>Endogonaceae</taxon>
        <taxon>Jimgerdemannia</taxon>
    </lineage>
</organism>
<reference evidence="1 2" key="1">
    <citation type="journal article" date="2018" name="New Phytol.">
        <title>Phylogenomics of Endogonaceae and evolution of mycorrhizas within Mucoromycota.</title>
        <authorList>
            <person name="Chang Y."/>
            <person name="Desiro A."/>
            <person name="Na H."/>
            <person name="Sandor L."/>
            <person name="Lipzen A."/>
            <person name="Clum A."/>
            <person name="Barry K."/>
            <person name="Grigoriev I.V."/>
            <person name="Martin F.M."/>
            <person name="Stajich J.E."/>
            <person name="Smith M.E."/>
            <person name="Bonito G."/>
            <person name="Spatafora J.W."/>
        </authorList>
    </citation>
    <scope>NUCLEOTIDE SEQUENCE [LARGE SCALE GENOMIC DNA]</scope>
    <source>
        <strain evidence="1 2">AD002</strain>
    </source>
</reference>
<dbReference type="Pfam" id="PF18759">
    <property type="entry name" value="Plavaka"/>
    <property type="match status" value="1"/>
</dbReference>
<keyword evidence="2" id="KW-1185">Reference proteome</keyword>
<proteinExistence type="predicted"/>
<protein>
    <submittedName>
        <fullName evidence="1">Uncharacterized protein</fullName>
    </submittedName>
</protein>
<evidence type="ECO:0000313" key="2">
    <source>
        <dbReference type="Proteomes" id="UP000274822"/>
    </source>
</evidence>
<accession>A0A433Q1B8</accession>
<dbReference type="AlphaFoldDB" id="A0A433Q1B8"/>
<sequence length="146" mass="17144">MSFAPEKYYGINQCHQYSEIYWSNLWWELQDQLPEGSTVVSIILVIDETQVNLLGQKKVHPIYLIIGNINKAQQCTYSKNGYIIIGYLPSLEYSGPEKNKSAFIDTKHLLYHIAIFFILEYLKIREKTGVMMKGPDSRNWWYFPII</sequence>
<name>A0A433Q1B8_9FUNG</name>
<comment type="caution">
    <text evidence="1">The sequence shown here is derived from an EMBL/GenBank/DDBJ whole genome shotgun (WGS) entry which is preliminary data.</text>
</comment>